<evidence type="ECO:0000313" key="2">
    <source>
        <dbReference type="EMBL" id="KAF9504418.1"/>
    </source>
</evidence>
<name>A0A9P6AEU7_9AGAM</name>
<dbReference type="InterPro" id="IPR041320">
    <property type="entry name" value="CxC1"/>
</dbReference>
<reference evidence="2" key="1">
    <citation type="journal article" date="2020" name="Nat. Commun.">
        <title>Large-scale genome sequencing of mycorrhizal fungi provides insights into the early evolution of symbiotic traits.</title>
        <authorList>
            <person name="Miyauchi S."/>
            <person name="Kiss E."/>
            <person name="Kuo A."/>
            <person name="Drula E."/>
            <person name="Kohler A."/>
            <person name="Sanchez-Garcia M."/>
            <person name="Morin E."/>
            <person name="Andreopoulos B."/>
            <person name="Barry K.W."/>
            <person name="Bonito G."/>
            <person name="Buee M."/>
            <person name="Carver A."/>
            <person name="Chen C."/>
            <person name="Cichocki N."/>
            <person name="Clum A."/>
            <person name="Culley D."/>
            <person name="Crous P.W."/>
            <person name="Fauchery L."/>
            <person name="Girlanda M."/>
            <person name="Hayes R.D."/>
            <person name="Keri Z."/>
            <person name="LaButti K."/>
            <person name="Lipzen A."/>
            <person name="Lombard V."/>
            <person name="Magnuson J."/>
            <person name="Maillard F."/>
            <person name="Murat C."/>
            <person name="Nolan M."/>
            <person name="Ohm R.A."/>
            <person name="Pangilinan J."/>
            <person name="Pereira M.F."/>
            <person name="Perotto S."/>
            <person name="Peter M."/>
            <person name="Pfister S."/>
            <person name="Riley R."/>
            <person name="Sitrit Y."/>
            <person name="Stielow J.B."/>
            <person name="Szollosi G."/>
            <person name="Zifcakova L."/>
            <person name="Stursova M."/>
            <person name="Spatafora J.W."/>
            <person name="Tedersoo L."/>
            <person name="Vaario L.M."/>
            <person name="Yamada A."/>
            <person name="Yan M."/>
            <person name="Wang P."/>
            <person name="Xu J."/>
            <person name="Bruns T."/>
            <person name="Baldrian P."/>
            <person name="Vilgalys R."/>
            <person name="Dunand C."/>
            <person name="Henrissat B."/>
            <person name="Grigoriev I.V."/>
            <person name="Hibbett D."/>
            <person name="Nagy L.G."/>
            <person name="Martin F.M."/>
        </authorList>
    </citation>
    <scope>NUCLEOTIDE SEQUENCE</scope>
    <source>
        <strain evidence="2">UP504</strain>
    </source>
</reference>
<proteinExistence type="predicted"/>
<organism evidence="2 3">
    <name type="scientific">Hydnum rufescens UP504</name>
    <dbReference type="NCBI Taxonomy" id="1448309"/>
    <lineage>
        <taxon>Eukaryota</taxon>
        <taxon>Fungi</taxon>
        <taxon>Dikarya</taxon>
        <taxon>Basidiomycota</taxon>
        <taxon>Agaricomycotina</taxon>
        <taxon>Agaricomycetes</taxon>
        <taxon>Cantharellales</taxon>
        <taxon>Hydnaceae</taxon>
        <taxon>Hydnum</taxon>
    </lineage>
</organism>
<evidence type="ECO:0000259" key="1">
    <source>
        <dbReference type="Pfam" id="PF18802"/>
    </source>
</evidence>
<dbReference type="AlphaFoldDB" id="A0A9P6AEU7"/>
<accession>A0A9P6AEU7</accession>
<feature type="domain" description="CxC1-like cysteine cluster associated with KDZ transposases" evidence="1">
    <location>
        <begin position="26"/>
        <end position="117"/>
    </location>
</feature>
<dbReference type="OrthoDB" id="3200967at2759"/>
<dbReference type="EMBL" id="MU129229">
    <property type="protein sequence ID" value="KAF9504418.1"/>
    <property type="molecule type" value="Genomic_DNA"/>
</dbReference>
<comment type="caution">
    <text evidence="2">The sequence shown here is derived from an EMBL/GenBank/DDBJ whole genome shotgun (WGS) entry which is preliminary data.</text>
</comment>
<sequence length="178" mass="20143">WNNTVLPSLICPYMKFWREQHHSSSLDKSGRFICKCSSRHHTLEVTCVHIEQIEDVALDVCKCRSGPGQLVQHGFFPCALVQPTLAASLDMLEFVPELFRHIAPNERGWAATLTKYLMACGYCFTTGYSFCCCFANALAHYQQLVKLIDAEVEKWVDHLQGQSHVSPHSPNINVHIPV</sequence>
<evidence type="ECO:0000313" key="3">
    <source>
        <dbReference type="Proteomes" id="UP000886523"/>
    </source>
</evidence>
<keyword evidence="3" id="KW-1185">Reference proteome</keyword>
<dbReference type="Pfam" id="PF18802">
    <property type="entry name" value="CxC1"/>
    <property type="match status" value="1"/>
</dbReference>
<protein>
    <recommendedName>
        <fullName evidence="1">CxC1-like cysteine cluster associated with KDZ transposases domain-containing protein</fullName>
    </recommendedName>
</protein>
<gene>
    <name evidence="2" type="ORF">BS47DRAFT_1308201</name>
</gene>
<dbReference type="Proteomes" id="UP000886523">
    <property type="component" value="Unassembled WGS sequence"/>
</dbReference>
<feature type="non-terminal residue" evidence="2">
    <location>
        <position position="1"/>
    </location>
</feature>